<dbReference type="Gene3D" id="3.40.109.10">
    <property type="entry name" value="NADH Oxidase"/>
    <property type="match status" value="1"/>
</dbReference>
<keyword evidence="6" id="KW-0732">Signal</keyword>
<accession>A0A1J4KXS7</accession>
<comment type="caution">
    <text evidence="8">The sequence shown here is derived from an EMBL/GenBank/DDBJ whole genome shotgun (WGS) entry which is preliminary data.</text>
</comment>
<evidence type="ECO:0000313" key="9">
    <source>
        <dbReference type="Proteomes" id="UP000179807"/>
    </source>
</evidence>
<dbReference type="VEuPathDB" id="TrichDB:TRFO_15285"/>
<name>A0A1J4KXS7_9EUKA</name>
<dbReference type="InterPro" id="IPR000415">
    <property type="entry name" value="Nitroreductase-like"/>
</dbReference>
<keyword evidence="3" id="KW-0285">Flavoprotein</keyword>
<dbReference type="Pfam" id="PF00881">
    <property type="entry name" value="Nitroreductase"/>
    <property type="match status" value="1"/>
</dbReference>
<evidence type="ECO:0000256" key="4">
    <source>
        <dbReference type="ARBA" id="ARBA00022643"/>
    </source>
</evidence>
<keyword evidence="4" id="KW-0288">FMN</keyword>
<reference evidence="8" key="1">
    <citation type="submission" date="2016-10" db="EMBL/GenBank/DDBJ databases">
        <authorList>
            <person name="Benchimol M."/>
            <person name="Almeida L.G."/>
            <person name="Vasconcelos A.T."/>
            <person name="Perreira-Neves A."/>
            <person name="Rosa I.A."/>
            <person name="Tasca T."/>
            <person name="Bogo M.R."/>
            <person name="de Souza W."/>
        </authorList>
    </citation>
    <scope>NUCLEOTIDE SEQUENCE [LARGE SCALE GENOMIC DNA]</scope>
    <source>
        <strain evidence="8">K</strain>
    </source>
</reference>
<dbReference type="InterPro" id="IPR029479">
    <property type="entry name" value="Nitroreductase"/>
</dbReference>
<organism evidence="8 9">
    <name type="scientific">Tritrichomonas foetus</name>
    <dbReference type="NCBI Taxonomy" id="1144522"/>
    <lineage>
        <taxon>Eukaryota</taxon>
        <taxon>Metamonada</taxon>
        <taxon>Parabasalia</taxon>
        <taxon>Tritrichomonadida</taxon>
        <taxon>Tritrichomonadidae</taxon>
        <taxon>Tritrichomonas</taxon>
    </lineage>
</organism>
<comment type="cofactor">
    <cofactor evidence="1">
        <name>FMN</name>
        <dbReference type="ChEBI" id="CHEBI:58210"/>
    </cofactor>
</comment>
<keyword evidence="5" id="KW-0560">Oxidoreductase</keyword>
<comment type="similarity">
    <text evidence="2">Belongs to the nitroreductase family.</text>
</comment>
<feature type="signal peptide" evidence="6">
    <location>
        <begin position="1"/>
        <end position="17"/>
    </location>
</feature>
<dbReference type="SUPFAM" id="SSF55469">
    <property type="entry name" value="FMN-dependent nitroreductase-like"/>
    <property type="match status" value="1"/>
</dbReference>
<dbReference type="RefSeq" id="XP_068367501.1">
    <property type="nucleotide sequence ID" value="XM_068498299.1"/>
</dbReference>
<feature type="domain" description="Nitroreductase" evidence="7">
    <location>
        <begin position="21"/>
        <end position="173"/>
    </location>
</feature>
<sequence length="194" mass="21660">MIFHFTFLVSFTMSVLELLNNRYTIRNYDPKYVIPKDVLQKIIECARIAPTAFTIQDVDFLVCTNRAKNQTACDEQLKYFPPEVASNISSRKEKFGVSNVMTCDASAEIILYHNERGHTKNTPIHAGLAAMSICACAREFGLETMCHLLMCGPGAEKVYGIPEGSSILAVAIGRALPNAHKSERKHNNNVTYIE</sequence>
<feature type="chain" id="PRO_5013380477" evidence="6">
    <location>
        <begin position="18"/>
        <end position="194"/>
    </location>
</feature>
<evidence type="ECO:0000256" key="5">
    <source>
        <dbReference type="ARBA" id="ARBA00023002"/>
    </source>
</evidence>
<evidence type="ECO:0000256" key="1">
    <source>
        <dbReference type="ARBA" id="ARBA00001917"/>
    </source>
</evidence>
<dbReference type="Proteomes" id="UP000179807">
    <property type="component" value="Unassembled WGS sequence"/>
</dbReference>
<evidence type="ECO:0000313" key="8">
    <source>
        <dbReference type="EMBL" id="OHT14365.1"/>
    </source>
</evidence>
<dbReference type="PANTHER" id="PTHR43673">
    <property type="entry name" value="NAD(P)H NITROREDUCTASE YDGI-RELATED"/>
    <property type="match status" value="1"/>
</dbReference>
<gene>
    <name evidence="8" type="ORF">TRFO_15285</name>
</gene>
<proteinExistence type="inferred from homology"/>
<evidence type="ECO:0000256" key="6">
    <source>
        <dbReference type="SAM" id="SignalP"/>
    </source>
</evidence>
<protein>
    <submittedName>
        <fullName evidence="8">Nitroreductase family protein</fullName>
    </submittedName>
</protein>
<evidence type="ECO:0000259" key="7">
    <source>
        <dbReference type="Pfam" id="PF00881"/>
    </source>
</evidence>
<keyword evidence="9" id="KW-1185">Reference proteome</keyword>
<dbReference type="EMBL" id="MLAK01000384">
    <property type="protein sequence ID" value="OHT14365.1"/>
    <property type="molecule type" value="Genomic_DNA"/>
</dbReference>
<evidence type="ECO:0000256" key="3">
    <source>
        <dbReference type="ARBA" id="ARBA00022630"/>
    </source>
</evidence>
<dbReference type="OrthoDB" id="41362at2759"/>
<dbReference type="GO" id="GO:0016491">
    <property type="term" value="F:oxidoreductase activity"/>
    <property type="evidence" value="ECO:0007669"/>
    <property type="project" value="UniProtKB-KW"/>
</dbReference>
<evidence type="ECO:0000256" key="2">
    <source>
        <dbReference type="ARBA" id="ARBA00007118"/>
    </source>
</evidence>
<dbReference type="GeneID" id="94833003"/>
<dbReference type="AlphaFoldDB" id="A0A1J4KXS7"/>
<dbReference type="PANTHER" id="PTHR43673:SF2">
    <property type="entry name" value="NITROREDUCTASE"/>
    <property type="match status" value="1"/>
</dbReference>